<feature type="region of interest" description="Involved in Mg(2+) ion dislocation from EF-Tu" evidence="5">
    <location>
        <begin position="82"/>
        <end position="85"/>
    </location>
</feature>
<dbReference type="Pfam" id="PF00889">
    <property type="entry name" value="EF_TS"/>
    <property type="match status" value="1"/>
</dbReference>
<dbReference type="Gene3D" id="1.10.8.10">
    <property type="entry name" value="DNA helicase RuvA subunit, C-terminal domain"/>
    <property type="match status" value="1"/>
</dbReference>
<name>A0A0G1VCU6_9BACT</name>
<gene>
    <name evidence="5" type="primary">tsf</name>
    <name evidence="7" type="ORF">UY02_C0038G0008</name>
</gene>
<dbReference type="GO" id="GO:0003746">
    <property type="term" value="F:translation elongation factor activity"/>
    <property type="evidence" value="ECO:0007669"/>
    <property type="project" value="UniProtKB-UniRule"/>
</dbReference>
<evidence type="ECO:0000256" key="5">
    <source>
        <dbReference type="HAMAP-Rule" id="MF_00050"/>
    </source>
</evidence>
<dbReference type="InterPro" id="IPR009060">
    <property type="entry name" value="UBA-like_sf"/>
</dbReference>
<dbReference type="EMBL" id="LCOK01000038">
    <property type="protein sequence ID" value="KKU75973.1"/>
    <property type="molecule type" value="Genomic_DNA"/>
</dbReference>
<evidence type="ECO:0000313" key="8">
    <source>
        <dbReference type="Proteomes" id="UP000034682"/>
    </source>
</evidence>
<dbReference type="CDD" id="cd14275">
    <property type="entry name" value="UBA_EF-Ts"/>
    <property type="match status" value="1"/>
</dbReference>
<dbReference type="SUPFAM" id="SSF54713">
    <property type="entry name" value="Elongation factor Ts (EF-Ts), dimerisation domain"/>
    <property type="match status" value="1"/>
</dbReference>
<protein>
    <recommendedName>
        <fullName evidence="2 5">Elongation factor Ts</fullName>
        <shortName evidence="5">EF-Ts</shortName>
    </recommendedName>
</protein>
<feature type="domain" description="Translation elongation factor EFTs/EF1B dimerisation" evidence="6">
    <location>
        <begin position="73"/>
        <end position="150"/>
    </location>
</feature>
<comment type="function">
    <text evidence="5">Associates with the EF-Tu.GDP complex and induces the exchange of GDP to GTP. It remains bound to the aminoacyl-tRNA.EF-Tu.GTP complex up to the GTP hydrolysis stage on the ribosome.</text>
</comment>
<dbReference type="InterPro" id="IPR036402">
    <property type="entry name" value="EF-Ts_dimer_sf"/>
</dbReference>
<dbReference type="SUPFAM" id="SSF46934">
    <property type="entry name" value="UBA-like"/>
    <property type="match status" value="1"/>
</dbReference>
<keyword evidence="4 5" id="KW-0648">Protein biosynthesis</keyword>
<dbReference type="Gene3D" id="3.30.479.20">
    <property type="entry name" value="Elongation factor Ts, dimerisation domain"/>
    <property type="match status" value="1"/>
</dbReference>
<keyword evidence="5" id="KW-0963">Cytoplasm</keyword>
<proteinExistence type="inferred from homology"/>
<dbReference type="InterPro" id="IPR001816">
    <property type="entry name" value="Transl_elong_EFTs/EF1B"/>
</dbReference>
<sequence>MFPINAASIKDLREKTGVSLMMVKRALEEAGGDSDKALAVLKKLGYDAAAKKETRETRAGRIEAYVHSGARVGVLVELRSETDFVSRNEEFVSLAHSIAMHIAAMNPRDIKELLEQPFIKDEKQTIQDLVKQASSSFGEHIEIRQFVRYEL</sequence>
<evidence type="ECO:0000256" key="2">
    <source>
        <dbReference type="ARBA" id="ARBA00016956"/>
    </source>
</evidence>
<reference evidence="7 8" key="1">
    <citation type="journal article" date="2015" name="Nature">
        <title>rRNA introns, odd ribosomes, and small enigmatic genomes across a large radiation of phyla.</title>
        <authorList>
            <person name="Brown C.T."/>
            <person name="Hug L.A."/>
            <person name="Thomas B.C."/>
            <person name="Sharon I."/>
            <person name="Castelle C.J."/>
            <person name="Singh A."/>
            <person name="Wilkins M.J."/>
            <person name="Williams K.H."/>
            <person name="Banfield J.F."/>
        </authorList>
    </citation>
    <scope>NUCLEOTIDE SEQUENCE [LARGE SCALE GENOMIC DNA]</scope>
</reference>
<dbReference type="FunFam" id="1.10.8.10:FF:000001">
    <property type="entry name" value="Elongation factor Ts"/>
    <property type="match status" value="1"/>
</dbReference>
<dbReference type="PATRIC" id="fig|1618655.3.peg.651"/>
<comment type="subcellular location">
    <subcellularLocation>
        <location evidence="5">Cytoplasm</location>
    </subcellularLocation>
</comment>
<accession>A0A0G1VCU6</accession>
<evidence type="ECO:0000313" key="7">
    <source>
        <dbReference type="EMBL" id="KKU75973.1"/>
    </source>
</evidence>
<dbReference type="PANTHER" id="PTHR11741">
    <property type="entry name" value="ELONGATION FACTOR TS"/>
    <property type="match status" value="1"/>
</dbReference>
<evidence type="ECO:0000256" key="3">
    <source>
        <dbReference type="ARBA" id="ARBA00022768"/>
    </source>
</evidence>
<dbReference type="Proteomes" id="UP000034682">
    <property type="component" value="Unassembled WGS sequence"/>
</dbReference>
<evidence type="ECO:0000256" key="4">
    <source>
        <dbReference type="ARBA" id="ARBA00022917"/>
    </source>
</evidence>
<evidence type="ECO:0000259" key="6">
    <source>
        <dbReference type="Pfam" id="PF00889"/>
    </source>
</evidence>
<dbReference type="PANTHER" id="PTHR11741:SF0">
    <property type="entry name" value="ELONGATION FACTOR TS, MITOCHONDRIAL"/>
    <property type="match status" value="1"/>
</dbReference>
<keyword evidence="3 5" id="KW-0251">Elongation factor</keyword>
<organism evidence="7 8">
    <name type="scientific">Candidatus Giovannonibacteria bacterium GW2011_GWB1_47_6b</name>
    <dbReference type="NCBI Taxonomy" id="1618655"/>
    <lineage>
        <taxon>Bacteria</taxon>
        <taxon>Candidatus Giovannoniibacteriota</taxon>
    </lineage>
</organism>
<dbReference type="GO" id="GO:0005737">
    <property type="term" value="C:cytoplasm"/>
    <property type="evidence" value="ECO:0007669"/>
    <property type="project" value="UniProtKB-SubCell"/>
</dbReference>
<evidence type="ECO:0000256" key="1">
    <source>
        <dbReference type="ARBA" id="ARBA00005532"/>
    </source>
</evidence>
<comment type="caution">
    <text evidence="7">The sequence shown here is derived from an EMBL/GenBank/DDBJ whole genome shotgun (WGS) entry which is preliminary data.</text>
</comment>
<comment type="similarity">
    <text evidence="1 5">Belongs to the EF-Ts family.</text>
</comment>
<dbReference type="AlphaFoldDB" id="A0A0G1VCU6"/>
<dbReference type="HAMAP" id="MF_00050">
    <property type="entry name" value="EF_Ts"/>
    <property type="match status" value="1"/>
</dbReference>
<dbReference type="InterPro" id="IPR014039">
    <property type="entry name" value="Transl_elong_EFTs/EF1B_dimer"/>
</dbReference>